<evidence type="ECO:0000259" key="6">
    <source>
        <dbReference type="Pfam" id="PF03330"/>
    </source>
</evidence>
<dbReference type="EMBL" id="JAGEPA010000001">
    <property type="protein sequence ID" value="MBO1435312.1"/>
    <property type="molecule type" value="Genomic_DNA"/>
</dbReference>
<dbReference type="PANTHER" id="PTHR34183:SF1">
    <property type="entry name" value="ENDOLYTIC PEPTIDOGLYCAN TRANSGLYCOSYLASE RLPA"/>
    <property type="match status" value="1"/>
</dbReference>
<protein>
    <recommendedName>
        <fullName evidence="3">Endolytic peptidoglycan transglycosylase RlpA</fullName>
        <ecNumber evidence="3">4.2.2.-</ecNumber>
    </recommendedName>
</protein>
<feature type="region of interest" description="Disordered" evidence="5">
    <location>
        <begin position="217"/>
        <end position="275"/>
    </location>
</feature>
<keyword evidence="1 3" id="KW-0456">Lyase</keyword>
<comment type="function">
    <text evidence="3">Lytic transglycosylase with a strong preference for naked glycan strands that lack stem peptides.</text>
</comment>
<evidence type="ECO:0000256" key="5">
    <source>
        <dbReference type="SAM" id="MobiDB-lite"/>
    </source>
</evidence>
<dbReference type="InterPro" id="IPR036908">
    <property type="entry name" value="RlpA-like_sf"/>
</dbReference>
<reference evidence="7" key="1">
    <citation type="journal article" date="2021" name="Int. J. Syst. Evol. Microbiol.">
        <title>Bradyrhizobium septentrionale sp. nov. (sv. septentrionale) and Bradyrhizobium quebecense sp. nov. (sv. septentrionale) associated with legumes native to Canada possess rearranged symbiosis genes and numerous insertion sequences.</title>
        <authorList>
            <person name="Bromfield E.S.P."/>
            <person name="Cloutier S."/>
        </authorList>
    </citation>
    <scope>NUCLEOTIDE SEQUENCE</scope>
    <source>
        <strain evidence="7">12S5</strain>
    </source>
</reference>
<feature type="domain" description="RlpA-like protein double-psi beta-barrel" evidence="6">
    <location>
        <begin position="87"/>
        <end position="176"/>
    </location>
</feature>
<name>A0ABS3MV83_9BRAD</name>
<gene>
    <name evidence="3" type="primary">rlpA</name>
    <name evidence="7" type="ORF">J4P68_39265</name>
</gene>
<keyword evidence="2 3" id="KW-0961">Cell wall biogenesis/degradation</keyword>
<accession>A0ABS3MV83</accession>
<dbReference type="InterPro" id="IPR009009">
    <property type="entry name" value="RlpA-like_DPBB"/>
</dbReference>
<evidence type="ECO:0000256" key="4">
    <source>
        <dbReference type="RuleBase" id="RU003495"/>
    </source>
</evidence>
<evidence type="ECO:0000256" key="1">
    <source>
        <dbReference type="ARBA" id="ARBA00023239"/>
    </source>
</evidence>
<keyword evidence="8" id="KW-1185">Reference proteome</keyword>
<dbReference type="NCBIfam" id="TIGR00413">
    <property type="entry name" value="rlpA"/>
    <property type="match status" value="1"/>
</dbReference>
<sequence>MGIRRPDSMIRTARGAVAVATCLVVANCASSNQFASRVDPKYGVSSSPRVVALGDPVPKGGGTYRIGKPYVVAGRTYVPEENENYRAEGLASWYGDDFHGRLTANGEVFDMGSLTAAHPTLPMPSYARVTNLSNGRSLVVRVNDRGPYHGNRLIDVSNKAAELLDFKGNGVARVRVEYVGRAPLEGSDDRQLMATLRTGTPAPSPSMVRVASARPFVPEMSTSSGRVRGDVPLPEGRPYSLGNTQADYASVSATSEMSASSRSHRRAPNNPREVSYEGDARYAATPSAAAAYVPIDARGPAEVLSGRGLY</sequence>
<dbReference type="Proteomes" id="UP000692816">
    <property type="component" value="Unassembled WGS sequence"/>
</dbReference>
<dbReference type="Gene3D" id="2.40.40.10">
    <property type="entry name" value="RlpA-like domain"/>
    <property type="match status" value="1"/>
</dbReference>
<dbReference type="RefSeq" id="WP_207839860.1">
    <property type="nucleotide sequence ID" value="NZ_CP088282.1"/>
</dbReference>
<dbReference type="HAMAP" id="MF_02071">
    <property type="entry name" value="RlpA"/>
    <property type="match status" value="1"/>
</dbReference>
<evidence type="ECO:0000256" key="3">
    <source>
        <dbReference type="HAMAP-Rule" id="MF_02071"/>
    </source>
</evidence>
<dbReference type="InterPro" id="IPR012997">
    <property type="entry name" value="RplA"/>
</dbReference>
<dbReference type="PANTHER" id="PTHR34183">
    <property type="entry name" value="ENDOLYTIC PEPTIDOGLYCAN TRANSGLYCOSYLASE RLPA"/>
    <property type="match status" value="1"/>
</dbReference>
<dbReference type="Pfam" id="PF03330">
    <property type="entry name" value="DPBB_1"/>
    <property type="match status" value="1"/>
</dbReference>
<feature type="compositionally biased region" description="Low complexity" evidence="5">
    <location>
        <begin position="249"/>
        <end position="261"/>
    </location>
</feature>
<comment type="caution">
    <text evidence="7">The sequence shown here is derived from an EMBL/GenBank/DDBJ whole genome shotgun (WGS) entry which is preliminary data.</text>
</comment>
<comment type="similarity">
    <text evidence="3 4">Belongs to the RlpA family.</text>
</comment>
<evidence type="ECO:0000313" key="8">
    <source>
        <dbReference type="Proteomes" id="UP000692816"/>
    </source>
</evidence>
<proteinExistence type="inferred from homology"/>
<dbReference type="EC" id="4.2.2.-" evidence="3"/>
<organism evidence="7 8">
    <name type="scientific">Bradyrhizobium quebecense</name>
    <dbReference type="NCBI Taxonomy" id="2748629"/>
    <lineage>
        <taxon>Bacteria</taxon>
        <taxon>Pseudomonadati</taxon>
        <taxon>Pseudomonadota</taxon>
        <taxon>Alphaproteobacteria</taxon>
        <taxon>Hyphomicrobiales</taxon>
        <taxon>Nitrobacteraceae</taxon>
        <taxon>Bradyrhizobium</taxon>
    </lineage>
</organism>
<evidence type="ECO:0000313" key="7">
    <source>
        <dbReference type="EMBL" id="MBO1435312.1"/>
    </source>
</evidence>
<dbReference type="SUPFAM" id="SSF50685">
    <property type="entry name" value="Barwin-like endoglucanases"/>
    <property type="match status" value="1"/>
</dbReference>
<dbReference type="InterPro" id="IPR034718">
    <property type="entry name" value="RlpA"/>
</dbReference>
<evidence type="ECO:0000256" key="2">
    <source>
        <dbReference type="ARBA" id="ARBA00023316"/>
    </source>
</evidence>
<dbReference type="CDD" id="cd22268">
    <property type="entry name" value="DPBB_RlpA-like"/>
    <property type="match status" value="1"/>
</dbReference>